<evidence type="ECO:0000313" key="4">
    <source>
        <dbReference type="Proteomes" id="UP000295416"/>
    </source>
</evidence>
<dbReference type="EMBL" id="SLXK01000014">
    <property type="protein sequence ID" value="TCP28920.1"/>
    <property type="molecule type" value="Genomic_DNA"/>
</dbReference>
<dbReference type="RefSeq" id="WP_243647026.1">
    <property type="nucleotide sequence ID" value="NZ_SLXK01000014.1"/>
</dbReference>
<organism evidence="3 4">
    <name type="scientific">Scopulibacillus darangshiensis</name>
    <dbReference type="NCBI Taxonomy" id="442528"/>
    <lineage>
        <taxon>Bacteria</taxon>
        <taxon>Bacillati</taxon>
        <taxon>Bacillota</taxon>
        <taxon>Bacilli</taxon>
        <taxon>Bacillales</taxon>
        <taxon>Sporolactobacillaceae</taxon>
        <taxon>Scopulibacillus</taxon>
    </lineage>
</organism>
<comment type="caution">
    <text evidence="3">The sequence shown here is derived from an EMBL/GenBank/DDBJ whole genome shotgun (WGS) entry which is preliminary data.</text>
</comment>
<dbReference type="PROSITE" id="PS50966">
    <property type="entry name" value="ZF_SWIM"/>
    <property type="match status" value="1"/>
</dbReference>
<protein>
    <submittedName>
        <fullName evidence="3">SWIM zinc finger protein</fullName>
    </submittedName>
</protein>
<evidence type="ECO:0000259" key="2">
    <source>
        <dbReference type="PROSITE" id="PS50966"/>
    </source>
</evidence>
<feature type="domain" description="SWIM-type" evidence="2">
    <location>
        <begin position="62"/>
        <end position="102"/>
    </location>
</feature>
<evidence type="ECO:0000256" key="1">
    <source>
        <dbReference type="PROSITE-ProRule" id="PRU00325"/>
    </source>
</evidence>
<dbReference type="Proteomes" id="UP000295416">
    <property type="component" value="Unassembled WGS sequence"/>
</dbReference>
<keyword evidence="4" id="KW-1185">Reference proteome</keyword>
<gene>
    <name evidence="3" type="ORF">EV207_11442</name>
</gene>
<dbReference type="InterPro" id="IPR007527">
    <property type="entry name" value="Znf_SWIM"/>
</dbReference>
<accession>A0A4R2P2K6</accession>
<dbReference type="GO" id="GO:0008270">
    <property type="term" value="F:zinc ion binding"/>
    <property type="evidence" value="ECO:0007669"/>
    <property type="project" value="UniProtKB-KW"/>
</dbReference>
<dbReference type="Pfam" id="PF04434">
    <property type="entry name" value="SWIM"/>
    <property type="match status" value="1"/>
</dbReference>
<dbReference type="AlphaFoldDB" id="A0A4R2P2K6"/>
<reference evidence="3 4" key="1">
    <citation type="submission" date="2019-03" db="EMBL/GenBank/DDBJ databases">
        <title>Genomic Encyclopedia of Type Strains, Phase IV (KMG-IV): sequencing the most valuable type-strain genomes for metagenomic binning, comparative biology and taxonomic classification.</title>
        <authorList>
            <person name="Goeker M."/>
        </authorList>
    </citation>
    <scope>NUCLEOTIDE SEQUENCE [LARGE SCALE GENOMIC DNA]</scope>
    <source>
        <strain evidence="3 4">DSM 19377</strain>
    </source>
</reference>
<proteinExistence type="predicted"/>
<keyword evidence="1" id="KW-0863">Zinc-finger</keyword>
<keyword evidence="1" id="KW-0479">Metal-binding</keyword>
<sequence>MGVDSIIYDGELVDWLKAFFSYTERRRLGRGQTLYQEDAVIDFHLTEEGFKAHIHGSRFKPYLVKATFDDTLPNPADVQLDCSCPDSAEPCKHAICAVIHWVVVMDNQRSNKWNLKDINRLNSFSRRRTADAPGNITALGKLQGLASEGPPAADQFSDAVFWHVHPDLNDLMKGIYTVVKRDLERM</sequence>
<keyword evidence="1" id="KW-0862">Zinc</keyword>
<evidence type="ECO:0000313" key="3">
    <source>
        <dbReference type="EMBL" id="TCP28920.1"/>
    </source>
</evidence>
<name>A0A4R2P2K6_9BACL</name>